<dbReference type="Proteomes" id="UP001247805">
    <property type="component" value="Unassembled WGS sequence"/>
</dbReference>
<gene>
    <name evidence="1" type="ORF">RS130_16440</name>
</gene>
<evidence type="ECO:0000313" key="2">
    <source>
        <dbReference type="Proteomes" id="UP001247805"/>
    </source>
</evidence>
<keyword evidence="2" id="KW-1185">Reference proteome</keyword>
<dbReference type="Pfam" id="PF14119">
    <property type="entry name" value="DUF4288"/>
    <property type="match status" value="1"/>
</dbReference>
<dbReference type="RefSeq" id="WP_316026831.1">
    <property type="nucleotide sequence ID" value="NZ_JAWDIO010000002.1"/>
</dbReference>
<name>A0ABU3SZ41_9ALTE</name>
<accession>A0ABU3SZ41</accession>
<proteinExistence type="predicted"/>
<sequence length="125" mass="14343">MENNSPIGWYIASYVIRFIEIEDGASNNPDKKFLVWENSILVKASNKSEAYDKTVNFACENCEPYEGGKLATPVKWRFEGVTSLLAIYEEFEDGSEIMYREYNQKLKKIRKGILTRTEAIGENDA</sequence>
<organism evidence="1 2">
    <name type="scientific">Paraglaciecola aquimarina</name>
    <dbReference type="NCBI Taxonomy" id="1235557"/>
    <lineage>
        <taxon>Bacteria</taxon>
        <taxon>Pseudomonadati</taxon>
        <taxon>Pseudomonadota</taxon>
        <taxon>Gammaproteobacteria</taxon>
        <taxon>Alteromonadales</taxon>
        <taxon>Alteromonadaceae</taxon>
        <taxon>Paraglaciecola</taxon>
    </lineage>
</organism>
<comment type="caution">
    <text evidence="1">The sequence shown here is derived from an EMBL/GenBank/DDBJ whole genome shotgun (WGS) entry which is preliminary data.</text>
</comment>
<dbReference type="EMBL" id="JAWDIO010000002">
    <property type="protein sequence ID" value="MDU0355284.1"/>
    <property type="molecule type" value="Genomic_DNA"/>
</dbReference>
<dbReference type="InterPro" id="IPR025630">
    <property type="entry name" value="DUF4288"/>
</dbReference>
<evidence type="ECO:0000313" key="1">
    <source>
        <dbReference type="EMBL" id="MDU0355284.1"/>
    </source>
</evidence>
<reference evidence="1 2" key="1">
    <citation type="submission" date="2023-10" db="EMBL/GenBank/DDBJ databases">
        <title>Glaciecola aquimarina strain GGW-M5 nov., isolated from a coastal seawater.</title>
        <authorList>
            <person name="Bayburt H."/>
            <person name="Kim J.M."/>
            <person name="Choi B.J."/>
            <person name="Jeon C.O."/>
        </authorList>
    </citation>
    <scope>NUCLEOTIDE SEQUENCE [LARGE SCALE GENOMIC DNA]</scope>
    <source>
        <strain evidence="1 2">KCTC 32108</strain>
    </source>
</reference>
<protein>
    <submittedName>
        <fullName evidence="1">DUF4288 domain-containing protein</fullName>
    </submittedName>
</protein>